<keyword evidence="4 9" id="KW-0813">Transport</keyword>
<evidence type="ECO:0000256" key="10">
    <source>
        <dbReference type="SAM" id="MobiDB-lite"/>
    </source>
</evidence>
<feature type="region of interest" description="Disordered" evidence="10">
    <location>
        <begin position="19"/>
        <end position="39"/>
    </location>
</feature>
<keyword evidence="5 9" id="KW-1003">Cell membrane</keyword>
<comment type="function">
    <text evidence="9">Plasma membrane transporter mediating the uptake by cells of the water soluble vitamin B2/riboflavin that plays a key role in biochemical oxidation-reduction reactions of the carbohydrate, lipid, and amino acid metabolism.</text>
</comment>
<dbReference type="Proteomes" id="UP000694865">
    <property type="component" value="Unplaced"/>
</dbReference>
<feature type="transmembrane region" description="Helical" evidence="9">
    <location>
        <begin position="202"/>
        <end position="223"/>
    </location>
</feature>
<evidence type="ECO:0000256" key="4">
    <source>
        <dbReference type="ARBA" id="ARBA00022448"/>
    </source>
</evidence>
<evidence type="ECO:0000256" key="7">
    <source>
        <dbReference type="ARBA" id="ARBA00022989"/>
    </source>
</evidence>
<dbReference type="Pfam" id="PF06237">
    <property type="entry name" value="SLC52_ribofla_tr"/>
    <property type="match status" value="1"/>
</dbReference>
<evidence type="ECO:0000256" key="8">
    <source>
        <dbReference type="ARBA" id="ARBA00023136"/>
    </source>
</evidence>
<dbReference type="RefSeq" id="XP_002733226.2">
    <property type="nucleotide sequence ID" value="XM_002733180.2"/>
</dbReference>
<proteinExistence type="inferred from homology"/>
<dbReference type="PANTHER" id="PTHR12929:SF10">
    <property type="entry name" value="RIBOFLAVIN TRANSPORTER"/>
    <property type="match status" value="1"/>
</dbReference>
<evidence type="ECO:0000256" key="5">
    <source>
        <dbReference type="ARBA" id="ARBA00022475"/>
    </source>
</evidence>
<dbReference type="PANTHER" id="PTHR12929">
    <property type="entry name" value="SOLUTE CARRIER FAMILY 52"/>
    <property type="match status" value="1"/>
</dbReference>
<sequence length="274" mass="30443">MAFTLLVHLPFIKQFHIGPSASSPPKEDNSQPVRDQKSSEDCYDTWNVVLNPANIYENKLDDDRSILKRAVENYGSTDDLIHKRVEERQIMMNNGSKISKLRRLDWWYLLIIQGYCCSLTNGIMPSIQSYSTLPYGNLAYHLAITLGLMMIPTASLCVHWLPAKSNISIGILTVIGTAVACYITACAAMSPYPPLCGSPWGGVVSVIAWLLFNFIITYIKVSIGGILRHEGRNALILYGGVTQIGSLCGAVLIFPLINILHLFEPNDPCIFICY</sequence>
<comment type="caution">
    <text evidence="9">Lacks conserved residue(s) required for the propagation of feature annotation.</text>
</comment>
<feature type="transmembrane region" description="Helical" evidence="9">
    <location>
        <begin position="139"/>
        <end position="162"/>
    </location>
</feature>
<reference evidence="12" key="1">
    <citation type="submission" date="2025-08" db="UniProtKB">
        <authorList>
            <consortium name="RefSeq"/>
        </authorList>
    </citation>
    <scope>IDENTIFICATION</scope>
    <source>
        <tissue evidence="12">Testes</tissue>
    </source>
</reference>
<feature type="transmembrane region" description="Helical" evidence="9">
    <location>
        <begin position="235"/>
        <end position="257"/>
    </location>
</feature>
<comment type="catalytic activity">
    <reaction evidence="1 9">
        <text>riboflavin(in) = riboflavin(out)</text>
        <dbReference type="Rhea" id="RHEA:35015"/>
        <dbReference type="ChEBI" id="CHEBI:57986"/>
    </reaction>
</comment>
<keyword evidence="11" id="KW-1185">Reference proteome</keyword>
<protein>
    <recommendedName>
        <fullName evidence="9">Riboflavin transporter</fullName>
    </recommendedName>
</protein>
<comment type="similarity">
    <text evidence="3 9">Belongs to the riboflavin transporter family.</text>
</comment>
<evidence type="ECO:0000256" key="6">
    <source>
        <dbReference type="ARBA" id="ARBA00022692"/>
    </source>
</evidence>
<evidence type="ECO:0000313" key="11">
    <source>
        <dbReference type="Proteomes" id="UP000694865"/>
    </source>
</evidence>
<organism evidence="11 12">
    <name type="scientific">Saccoglossus kowalevskii</name>
    <name type="common">Acorn worm</name>
    <dbReference type="NCBI Taxonomy" id="10224"/>
    <lineage>
        <taxon>Eukaryota</taxon>
        <taxon>Metazoa</taxon>
        <taxon>Hemichordata</taxon>
        <taxon>Enteropneusta</taxon>
        <taxon>Harrimaniidae</taxon>
        <taxon>Saccoglossus</taxon>
    </lineage>
</organism>
<evidence type="ECO:0000313" key="12">
    <source>
        <dbReference type="RefSeq" id="XP_002733226.2"/>
    </source>
</evidence>
<dbReference type="InterPro" id="IPR009357">
    <property type="entry name" value="Riboflavin_transptr"/>
</dbReference>
<feature type="compositionally biased region" description="Basic and acidic residues" evidence="10">
    <location>
        <begin position="25"/>
        <end position="39"/>
    </location>
</feature>
<keyword evidence="8 9" id="KW-0472">Membrane</keyword>
<name>A0ABM0GMJ1_SACKO</name>
<evidence type="ECO:0000256" key="9">
    <source>
        <dbReference type="RuleBase" id="RU368035"/>
    </source>
</evidence>
<feature type="transmembrane region" description="Helical" evidence="9">
    <location>
        <begin position="169"/>
        <end position="190"/>
    </location>
</feature>
<feature type="transmembrane region" description="Helical" evidence="9">
    <location>
        <begin position="106"/>
        <end position="127"/>
    </location>
</feature>
<comment type="subcellular location">
    <subcellularLocation>
        <location evidence="2 9">Cell membrane</location>
        <topology evidence="2 9">Multi-pass membrane protein</topology>
    </subcellularLocation>
</comment>
<evidence type="ECO:0000256" key="1">
    <source>
        <dbReference type="ARBA" id="ARBA00000215"/>
    </source>
</evidence>
<evidence type="ECO:0000256" key="3">
    <source>
        <dbReference type="ARBA" id="ARBA00006366"/>
    </source>
</evidence>
<gene>
    <name evidence="12" type="primary">LOC100376358</name>
</gene>
<dbReference type="GeneID" id="100376358"/>
<keyword evidence="6 9" id="KW-0812">Transmembrane</keyword>
<keyword evidence="7 9" id="KW-1133">Transmembrane helix</keyword>
<accession>A0ABM0GMJ1</accession>
<evidence type="ECO:0000256" key="2">
    <source>
        <dbReference type="ARBA" id="ARBA00004651"/>
    </source>
</evidence>